<keyword evidence="1" id="KW-0472">Membrane</keyword>
<proteinExistence type="predicted"/>
<evidence type="ECO:0000256" key="1">
    <source>
        <dbReference type="SAM" id="Phobius"/>
    </source>
</evidence>
<dbReference type="AlphaFoldDB" id="A0A1R7QHF9"/>
<dbReference type="EMBL" id="FUUY01000016">
    <property type="protein sequence ID" value="SJX23616.1"/>
    <property type="molecule type" value="Genomic_DNA"/>
</dbReference>
<reference evidence="2 3" key="1">
    <citation type="submission" date="2017-02" db="EMBL/GenBank/DDBJ databases">
        <authorList>
            <person name="Peterson S.W."/>
        </authorList>
    </citation>
    <scope>NUCLEOTIDE SEQUENCE [LARGE SCALE GENOMIC DNA]</scope>
    <source>
        <strain evidence="2">C6</strain>
    </source>
</reference>
<dbReference type="Proteomes" id="UP000196240">
    <property type="component" value="Unassembled WGS sequence"/>
</dbReference>
<gene>
    <name evidence="2" type="ORF">ACNJC6_03292</name>
</gene>
<keyword evidence="1" id="KW-1133">Transmembrane helix</keyword>
<evidence type="ECO:0000313" key="2">
    <source>
        <dbReference type="EMBL" id="SJX23616.1"/>
    </source>
</evidence>
<keyword evidence="1" id="KW-0812">Transmembrane</keyword>
<accession>A0A1R7QHF9</accession>
<sequence>MSPVEQPYRDVMSAQQDGFVTFAETKVRYFLAIKTLVKSILLVVTLFTF</sequence>
<name>A0A1R7QHF9_ACIJO</name>
<protein>
    <submittedName>
        <fullName evidence="2">Uncharacterized protein</fullName>
    </submittedName>
</protein>
<organism evidence="2 3">
    <name type="scientific">Acinetobacter johnsonii</name>
    <dbReference type="NCBI Taxonomy" id="40214"/>
    <lineage>
        <taxon>Bacteria</taxon>
        <taxon>Pseudomonadati</taxon>
        <taxon>Pseudomonadota</taxon>
        <taxon>Gammaproteobacteria</taxon>
        <taxon>Moraxellales</taxon>
        <taxon>Moraxellaceae</taxon>
        <taxon>Acinetobacter</taxon>
    </lineage>
</organism>
<evidence type="ECO:0000313" key="3">
    <source>
        <dbReference type="Proteomes" id="UP000196240"/>
    </source>
</evidence>
<feature type="transmembrane region" description="Helical" evidence="1">
    <location>
        <begin position="29"/>
        <end position="48"/>
    </location>
</feature>